<sequence>MSFYKSVIVPVLAALVLANPANAKPLFENSVVSNDLEFIKTSDPSLLACLKQPIGRERREMPDKRSNQLFADGVMVYEARYLDGKRLELLAHPDFKHPKAAQAIAYPVAKAIGRLPTSMRAKLSHVVLHKGDHTAFGEDRGRFFVLYSQNVKKRLSTHDLDETVFHESVHATLDHPHAVSGKWRKAQRKDRTFLTRYAERNPGKEDLAETALFAYALQYHPGRLPSNIERAVQTMVPNRLKVIGPLLAGGNKGRKTAAQMCD</sequence>
<accession>A0A238JA69</accession>
<organism evidence="2 3">
    <name type="scientific">Pelagimonas phthalicica</name>
    <dbReference type="NCBI Taxonomy" id="1037362"/>
    <lineage>
        <taxon>Bacteria</taxon>
        <taxon>Pseudomonadati</taxon>
        <taxon>Pseudomonadota</taxon>
        <taxon>Alphaproteobacteria</taxon>
        <taxon>Rhodobacterales</taxon>
        <taxon>Roseobacteraceae</taxon>
        <taxon>Pelagimonas</taxon>
    </lineage>
</organism>
<dbReference type="AlphaFoldDB" id="A0A238JA69"/>
<dbReference type="RefSeq" id="WP_133840663.1">
    <property type="nucleotide sequence ID" value="NZ_FXXP01000001.1"/>
</dbReference>
<dbReference type="Proteomes" id="UP000225972">
    <property type="component" value="Unassembled WGS sequence"/>
</dbReference>
<evidence type="ECO:0000313" key="3">
    <source>
        <dbReference type="Proteomes" id="UP000225972"/>
    </source>
</evidence>
<feature type="signal peptide" evidence="1">
    <location>
        <begin position="1"/>
        <end position="23"/>
    </location>
</feature>
<keyword evidence="3" id="KW-1185">Reference proteome</keyword>
<evidence type="ECO:0000313" key="2">
    <source>
        <dbReference type="EMBL" id="SMX27610.1"/>
    </source>
</evidence>
<proteinExistence type="predicted"/>
<name>A0A238JA69_9RHOB</name>
<dbReference type="EMBL" id="FXXP01000001">
    <property type="protein sequence ID" value="SMX27610.1"/>
    <property type="molecule type" value="Genomic_DNA"/>
</dbReference>
<reference evidence="3" key="1">
    <citation type="submission" date="2017-05" db="EMBL/GenBank/DDBJ databases">
        <authorList>
            <person name="Rodrigo-Torres L."/>
            <person name="Arahal R. D."/>
            <person name="Lucena T."/>
        </authorList>
    </citation>
    <scope>NUCLEOTIDE SEQUENCE [LARGE SCALE GENOMIC DNA]</scope>
    <source>
        <strain evidence="3">CECT 8649</strain>
    </source>
</reference>
<gene>
    <name evidence="2" type="ORF">TRP8649_01716</name>
</gene>
<keyword evidence="1" id="KW-0732">Signal</keyword>
<feature type="chain" id="PRO_5012398749" evidence="1">
    <location>
        <begin position="24"/>
        <end position="262"/>
    </location>
</feature>
<protein>
    <submittedName>
        <fullName evidence="2">Uncharacterized protein</fullName>
    </submittedName>
</protein>
<evidence type="ECO:0000256" key="1">
    <source>
        <dbReference type="SAM" id="SignalP"/>
    </source>
</evidence>
<dbReference type="OrthoDB" id="1436201at2"/>